<evidence type="ECO:0000313" key="2">
    <source>
        <dbReference type="EMBL" id="WGK85972.1"/>
    </source>
</evidence>
<dbReference type="EMBL" id="CP118711">
    <property type="protein sequence ID" value="WGK85972.1"/>
    <property type="molecule type" value="Genomic_DNA"/>
</dbReference>
<proteinExistence type="predicted"/>
<protein>
    <submittedName>
        <fullName evidence="2">VanZ family protein</fullName>
    </submittedName>
</protein>
<gene>
    <name evidence="2" type="ORF">PYE67_03880</name>
</gene>
<dbReference type="AlphaFoldDB" id="A0ABD7YN49"/>
<reference evidence="2 3" key="1">
    <citation type="submission" date="2022-02" db="EMBL/GenBank/DDBJ databases">
        <title>Emergence and expansion in Europe of a Vibrio aestuarianus clonal complex pathogenic for oysters.</title>
        <authorList>
            <person name="Mesnil A."/>
            <person name="Travers M.-A."/>
        </authorList>
    </citation>
    <scope>NUCLEOTIDE SEQUENCE [LARGE SCALE GENOMIC DNA]</scope>
    <source>
        <strain evidence="2 3">U17</strain>
    </source>
</reference>
<feature type="transmembrane region" description="Helical" evidence="1">
    <location>
        <begin position="53"/>
        <end position="72"/>
    </location>
</feature>
<accession>A0ABD7YN49</accession>
<feature type="transmembrane region" description="Helical" evidence="1">
    <location>
        <begin position="12"/>
        <end position="33"/>
    </location>
</feature>
<evidence type="ECO:0000313" key="3">
    <source>
        <dbReference type="Proteomes" id="UP001241226"/>
    </source>
</evidence>
<dbReference type="RefSeq" id="WP_261926597.1">
    <property type="nucleotide sequence ID" value="NZ_CALYLG010000144.1"/>
</dbReference>
<dbReference type="Proteomes" id="UP001241226">
    <property type="component" value="Chromosome 1"/>
</dbReference>
<name>A0ABD7YN49_9VIBR</name>
<dbReference type="NCBIfam" id="NF037970">
    <property type="entry name" value="vanZ_1"/>
    <property type="match status" value="1"/>
</dbReference>
<keyword evidence="1" id="KW-0472">Membrane</keyword>
<keyword evidence="1" id="KW-1133">Transmembrane helix</keyword>
<evidence type="ECO:0000256" key="1">
    <source>
        <dbReference type="SAM" id="Phobius"/>
    </source>
</evidence>
<organism evidence="2 3">
    <name type="scientific">Vibrio aestuarianus</name>
    <dbReference type="NCBI Taxonomy" id="28171"/>
    <lineage>
        <taxon>Bacteria</taxon>
        <taxon>Pseudomonadati</taxon>
        <taxon>Pseudomonadota</taxon>
        <taxon>Gammaproteobacteria</taxon>
        <taxon>Vibrionales</taxon>
        <taxon>Vibrionaceae</taxon>
        <taxon>Vibrio</taxon>
    </lineage>
</organism>
<sequence>MNLSLKHYIIQRPVTFAMFTILSLCTVALSLLKTFHYHVEIPLLLENFIGGDIYLHFTFALLLTLILIRVISASLEIKNSIYLSISIVSACCMIDESLQIFSDTRTFSLFDLGSSLLGIFIAAVMIYLTDKYQSMKTKRKSFTNSCHTSH</sequence>
<feature type="transmembrane region" description="Helical" evidence="1">
    <location>
        <begin position="107"/>
        <end position="129"/>
    </location>
</feature>
<keyword evidence="1" id="KW-0812">Transmembrane</keyword>